<protein>
    <submittedName>
        <fullName evidence="5">Iron(III) transport system substrate-binding protein</fullName>
    </submittedName>
</protein>
<accession>A0A1H2RFJ3</accession>
<feature type="signal peptide" evidence="4">
    <location>
        <begin position="1"/>
        <end position="21"/>
    </location>
</feature>
<comment type="similarity">
    <text evidence="1">Belongs to the bacterial solute-binding protein 1 family.</text>
</comment>
<dbReference type="OrthoDB" id="9769567at2"/>
<dbReference type="RefSeq" id="WP_092884660.1">
    <property type="nucleotide sequence ID" value="NZ_CP061498.1"/>
</dbReference>
<keyword evidence="6" id="KW-1185">Reference proteome</keyword>
<evidence type="ECO:0000256" key="2">
    <source>
        <dbReference type="ARBA" id="ARBA00022729"/>
    </source>
</evidence>
<feature type="binding site" evidence="3">
    <location>
        <position position="213"/>
    </location>
    <ligand>
        <name>Fe cation</name>
        <dbReference type="ChEBI" id="CHEBI:24875"/>
    </ligand>
</feature>
<evidence type="ECO:0000256" key="4">
    <source>
        <dbReference type="SAM" id="SignalP"/>
    </source>
</evidence>
<evidence type="ECO:0000256" key="1">
    <source>
        <dbReference type="ARBA" id="ARBA00008520"/>
    </source>
</evidence>
<dbReference type="Gene3D" id="3.40.190.10">
    <property type="entry name" value="Periplasmic binding protein-like II"/>
    <property type="match status" value="2"/>
</dbReference>
<dbReference type="PIRSF" id="PIRSF002825">
    <property type="entry name" value="CfbpA"/>
    <property type="match status" value="1"/>
</dbReference>
<dbReference type="STRING" id="564137.SAMN04488238_101297"/>
<name>A0A1H2RFJ3_9RHOB</name>
<dbReference type="AlphaFoldDB" id="A0A1H2RFJ3"/>
<dbReference type="GO" id="GO:0046872">
    <property type="term" value="F:metal ion binding"/>
    <property type="evidence" value="ECO:0007669"/>
    <property type="project" value="UniProtKB-KW"/>
</dbReference>
<proteinExistence type="inferred from homology"/>
<evidence type="ECO:0000256" key="3">
    <source>
        <dbReference type="PIRSR" id="PIRSR002825-1"/>
    </source>
</evidence>
<feature type="binding site" evidence="3">
    <location>
        <position position="214"/>
    </location>
    <ligand>
        <name>Fe cation</name>
        <dbReference type="ChEBI" id="CHEBI:24875"/>
    </ligand>
</feature>
<gene>
    <name evidence="5" type="ORF">SAMN04488238_101297</name>
</gene>
<dbReference type="Proteomes" id="UP000198539">
    <property type="component" value="Unassembled WGS sequence"/>
</dbReference>
<keyword evidence="3" id="KW-0408">Iron</keyword>
<evidence type="ECO:0000313" key="5">
    <source>
        <dbReference type="EMBL" id="SDW18151.1"/>
    </source>
</evidence>
<feature type="chain" id="PRO_5011467470" evidence="4">
    <location>
        <begin position="22"/>
        <end position="330"/>
    </location>
</feature>
<dbReference type="Pfam" id="PF13343">
    <property type="entry name" value="SBP_bac_6"/>
    <property type="match status" value="1"/>
</dbReference>
<dbReference type="PANTHER" id="PTHR30006:SF15">
    <property type="entry name" value="IRON-UTILIZATION PERIPLASMIC PROTEIN"/>
    <property type="match status" value="1"/>
</dbReference>
<sequence length="330" mass="34646">MTVLRTSVLALSTLAATPLAADVTLYSGRGETLVAPIIAAFTADTGIEVNVRYAGTAELAILLQEEGDASPADVYWAQDVAALGAVKGQFADLPAETLEKVDAVYRDADGKWIGTSGRARVVAYSPERLSAEELPATMTDMTDPMYKGRIALPPTNGSFVAHVAALRVATSDEAALEWLQGIAANEPIIVRNNTAAYQAIADGEADIAMTNNYYLGRFLAADAEFPVAQTSFSEAGDIGNLMMPAGVGVLESSDNKEESIAFINYLLSDGAQQYFTGNVYEYPVTGVGIVPVAGMGQSFSDAVAAAPEFDVNSLTDLEGTIALIREAGLL</sequence>
<dbReference type="InterPro" id="IPR026045">
    <property type="entry name" value="Ferric-bd"/>
</dbReference>
<dbReference type="PANTHER" id="PTHR30006">
    <property type="entry name" value="THIAMINE-BINDING PERIPLASMIC PROTEIN-RELATED"/>
    <property type="match status" value="1"/>
</dbReference>
<dbReference type="GO" id="GO:0030288">
    <property type="term" value="C:outer membrane-bounded periplasmic space"/>
    <property type="evidence" value="ECO:0007669"/>
    <property type="project" value="TreeGrafter"/>
</dbReference>
<reference evidence="5 6" key="1">
    <citation type="submission" date="2016-10" db="EMBL/GenBank/DDBJ databases">
        <authorList>
            <person name="de Groot N.N."/>
        </authorList>
    </citation>
    <scope>NUCLEOTIDE SEQUENCE [LARGE SCALE GENOMIC DNA]</scope>
    <source>
        <strain evidence="5 6">CGMCC 1.8894</strain>
    </source>
</reference>
<dbReference type="SUPFAM" id="SSF53850">
    <property type="entry name" value="Periplasmic binding protein-like II"/>
    <property type="match status" value="1"/>
</dbReference>
<dbReference type="EMBL" id="FNOM01000001">
    <property type="protein sequence ID" value="SDW18151.1"/>
    <property type="molecule type" value="Genomic_DNA"/>
</dbReference>
<evidence type="ECO:0000313" key="6">
    <source>
        <dbReference type="Proteomes" id="UP000198539"/>
    </source>
</evidence>
<keyword evidence="3" id="KW-0479">Metal-binding</keyword>
<keyword evidence="2 4" id="KW-0732">Signal</keyword>
<organism evidence="5 6">
    <name type="scientific">Roseicitreum antarcticum</name>
    <dbReference type="NCBI Taxonomy" id="564137"/>
    <lineage>
        <taxon>Bacteria</taxon>
        <taxon>Pseudomonadati</taxon>
        <taxon>Pseudomonadota</taxon>
        <taxon>Alphaproteobacteria</taxon>
        <taxon>Rhodobacterales</taxon>
        <taxon>Paracoccaceae</taxon>
        <taxon>Roseicitreum</taxon>
    </lineage>
</organism>